<dbReference type="OMA" id="EYLIYES"/>
<comment type="catalytic activity">
    <reaction evidence="5">
        <text>ATP + H2O = ADP + phosphate + H(+)</text>
        <dbReference type="Rhea" id="RHEA:13065"/>
        <dbReference type="ChEBI" id="CHEBI:15377"/>
        <dbReference type="ChEBI" id="CHEBI:15378"/>
        <dbReference type="ChEBI" id="CHEBI:30616"/>
        <dbReference type="ChEBI" id="CHEBI:43474"/>
        <dbReference type="ChEBI" id="CHEBI:456216"/>
        <dbReference type="EC" id="3.6.4.13"/>
    </reaction>
</comment>
<evidence type="ECO:0000256" key="5">
    <source>
        <dbReference type="RuleBase" id="RU365068"/>
    </source>
</evidence>
<dbReference type="EMBL" id="BDQF01000003">
    <property type="protein sequence ID" value="GAW79291.1"/>
    <property type="molecule type" value="Genomic_DNA"/>
</dbReference>
<dbReference type="InterPro" id="IPR011545">
    <property type="entry name" value="DEAD/DEAH_box_helicase_dom"/>
</dbReference>
<feature type="region of interest" description="Disordered" evidence="6">
    <location>
        <begin position="588"/>
        <end position="618"/>
    </location>
</feature>
<feature type="region of interest" description="Disordered" evidence="6">
    <location>
        <begin position="1024"/>
        <end position="1044"/>
    </location>
</feature>
<sequence length="1268" mass="148665">MVFVQIVKNVLNQHSILRRILKGKNVVRKGRYSHNDSTRIVDNHTAISTPINTPIAYREPAEWNKINDMKNDKTNELNIQAEKNYLIEFINREKIIYEDVEDLITFCDKFRKVRCDLRILTSSNREYVPYHLFDFFLSHRSFEKVHKNLSQKLEKLIGRQDCSISFCKQDRADGVDGSGSGCDHIDSNDHVDIFVDLFLNNPDNFPEKGKQNTKHGENTIRKKHVCESKTIRDCGEGLSLLQFREVNHLEIDSYIKLSLQRNFHMKYFTTVQYCLFPLFIKNFDLLIHSVKGTGKTLSYCIPLIHKIITQLSKLKRHFHQIKESYVFALIVCPNIILVEQTYAIIKKLLIYHPYNISCHYMHGRKNMNMQGEIMELKKKKPHIIVTTPVSFINHIKFSTSFKDMFFLCDTIIIDEAYFLLNSNYLKNILIIKNVLPKGHQTILLTCLVNNFLKHLAYRFLRLNYVHLNFVHNCVYDNDTFADATLTNIKKSNASPKLYQVQDSTSADENKLPFQLYNKFNAKLISIYRNNILNCTDIGKLWYCKNAKTFYNHINMFDAYIVGNFCTSETNYTDTLGHSTQMNKISSAIELPSENVQNGDSLSKSREDPLREQDMTNQKGKNDRVKEYLFHKNECKKNEDIMMKADEREERKKRKINQGTLKLNHSDYNNYTQYSRNHPDYEINKGKNIPTHILLRQEYLIYESDKLALILFNIIHKEFLSNKKIKIVLFMPTVKMIQFFYVIFKHYIFKGYIYLLYLKAKNFTNGKKMPSNFTNGNYSFANCTYGNSFEGYYDKEHVNFSVSSIPFVFTESKLCITSVQGCQDENASNELQQENVFPNLIDIKSPQLDKRYPKNREISNIANESKGEEEVEKQMCHIDDMYQDEYMILKDIVISCLHSKMSLDKKMYTLNSFNSSDGREKKILFTSSLLCQGIELDNVDLVIQVGVCSTIDEYILRTNLATSKNTHGRSLLLLNELEGHYLFTLYKNNIIISSISKSYLNYIYKDNPILDALLKYKRERTSVTIKHDKEKQRSTDKESISQEEEISLGNAYNEDNVNGEEVNYTEKQTEMEMNAKEKIHDVHNSPLRHIEWHKHEHLLCSCELMYRSLLGFYCEKSKFFKYEKWQVPSLIKNIVYSFGYFENFYITKEMAARLQIINAPDLYIKFNATPRSVLMSALPSYKGYKSKINELRLKGRLSNSSADTTPCGDIPVRRDEINKNEDSTFNTEHRPNDLEKYSRRKPEHVMLEKCENGDYEKHPLYFPMRTYLS</sequence>
<dbReference type="GO" id="GO:0016787">
    <property type="term" value="F:hydrolase activity"/>
    <property type="evidence" value="ECO:0007669"/>
    <property type="project" value="UniProtKB-KW"/>
</dbReference>
<dbReference type="Gene3D" id="3.40.50.300">
    <property type="entry name" value="P-loop containing nucleotide triphosphate hydrolases"/>
    <property type="match status" value="2"/>
</dbReference>
<dbReference type="RefSeq" id="XP_028541880.1">
    <property type="nucleotide sequence ID" value="XM_028686079.1"/>
</dbReference>
<keyword evidence="3 5" id="KW-0067">ATP-binding</keyword>
<feature type="domain" description="Helicase ATP-binding" evidence="7">
    <location>
        <begin position="276"/>
        <end position="466"/>
    </location>
</feature>
<dbReference type="Pfam" id="PF00270">
    <property type="entry name" value="DEAD"/>
    <property type="match status" value="1"/>
</dbReference>
<dbReference type="InterPro" id="IPR014001">
    <property type="entry name" value="Helicase_ATP-bd"/>
</dbReference>
<dbReference type="GeneID" id="39745997"/>
<dbReference type="AlphaFoldDB" id="A0A1Y1J9V8"/>
<feature type="compositionally biased region" description="Basic and acidic residues" evidence="6">
    <location>
        <begin position="1210"/>
        <end position="1230"/>
    </location>
</feature>
<proteinExistence type="inferred from homology"/>
<name>A0A1Y1J9V8_PLAGO</name>
<reference evidence="9" key="1">
    <citation type="submission" date="2017-04" db="EMBL/GenBank/DDBJ databases">
        <title>Plasmodium gonderi genome.</title>
        <authorList>
            <person name="Arisue N."/>
            <person name="Honma H."/>
            <person name="Kawai S."/>
            <person name="Tougan T."/>
            <person name="Tanabe K."/>
            <person name="Horii T."/>
        </authorList>
    </citation>
    <scope>NUCLEOTIDE SEQUENCE [LARGE SCALE GENOMIC DNA]</scope>
    <source>
        <strain evidence="9">ATCC 30045</strain>
    </source>
</reference>
<evidence type="ECO:0000313" key="8">
    <source>
        <dbReference type="EMBL" id="GAW79291.1"/>
    </source>
</evidence>
<dbReference type="InterPro" id="IPR001650">
    <property type="entry name" value="Helicase_C-like"/>
</dbReference>
<evidence type="ECO:0000256" key="6">
    <source>
        <dbReference type="SAM" id="MobiDB-lite"/>
    </source>
</evidence>
<evidence type="ECO:0000313" key="9">
    <source>
        <dbReference type="Proteomes" id="UP000195521"/>
    </source>
</evidence>
<evidence type="ECO:0000256" key="1">
    <source>
        <dbReference type="ARBA" id="ARBA00022741"/>
    </source>
</evidence>
<keyword evidence="2 5" id="KW-0378">Hydrolase</keyword>
<dbReference type="GO" id="GO:0005524">
    <property type="term" value="F:ATP binding"/>
    <property type="evidence" value="ECO:0007669"/>
    <property type="project" value="UniProtKB-UniRule"/>
</dbReference>
<accession>A0A1Y1J9V8</accession>
<dbReference type="PROSITE" id="PS51192">
    <property type="entry name" value="HELICASE_ATP_BIND_1"/>
    <property type="match status" value="1"/>
</dbReference>
<keyword evidence="4 5" id="KW-0694">RNA-binding</keyword>
<comment type="similarity">
    <text evidence="5">Belongs to the DEAD box helicase family.</text>
</comment>
<evidence type="ECO:0000259" key="7">
    <source>
        <dbReference type="PROSITE" id="PS51192"/>
    </source>
</evidence>
<dbReference type="GO" id="GO:0003723">
    <property type="term" value="F:RNA binding"/>
    <property type="evidence" value="ECO:0007669"/>
    <property type="project" value="UniProtKB-UniRule"/>
</dbReference>
<feature type="compositionally biased region" description="Basic and acidic residues" evidence="6">
    <location>
        <begin position="602"/>
        <end position="618"/>
    </location>
</feature>
<gene>
    <name evidence="8" type="ORF">PGO_030930</name>
</gene>
<dbReference type="Pfam" id="PF00271">
    <property type="entry name" value="Helicase_C"/>
    <property type="match status" value="1"/>
</dbReference>
<feature type="region of interest" description="Disordered" evidence="6">
    <location>
        <begin position="1198"/>
        <end position="1230"/>
    </location>
</feature>
<keyword evidence="5 8" id="KW-0347">Helicase</keyword>
<dbReference type="Proteomes" id="UP000195521">
    <property type="component" value="Unassembled WGS sequence"/>
</dbReference>
<evidence type="ECO:0000256" key="4">
    <source>
        <dbReference type="ARBA" id="ARBA00022884"/>
    </source>
</evidence>
<evidence type="ECO:0000256" key="3">
    <source>
        <dbReference type="ARBA" id="ARBA00022840"/>
    </source>
</evidence>
<dbReference type="InterPro" id="IPR027417">
    <property type="entry name" value="P-loop_NTPase"/>
</dbReference>
<keyword evidence="1 5" id="KW-0547">Nucleotide-binding</keyword>
<comment type="caution">
    <text evidence="8">The sequence shown here is derived from an EMBL/GenBank/DDBJ whole genome shotgun (WGS) entry which is preliminary data.</text>
</comment>
<dbReference type="EC" id="3.6.4.13" evidence="5"/>
<dbReference type="PANTHER" id="PTHR24031">
    <property type="entry name" value="RNA HELICASE"/>
    <property type="match status" value="1"/>
</dbReference>
<dbReference type="SUPFAM" id="SSF52540">
    <property type="entry name" value="P-loop containing nucleoside triphosphate hydrolases"/>
    <property type="match status" value="2"/>
</dbReference>
<feature type="compositionally biased region" description="Basic and acidic residues" evidence="6">
    <location>
        <begin position="1024"/>
        <end position="1039"/>
    </location>
</feature>
<comment type="domain">
    <text evidence="5">The Q motif is unique to and characteristic of the DEAD box family of RNA helicases and controls ATP binding and hydrolysis.</text>
</comment>
<organism evidence="8 9">
    <name type="scientific">Plasmodium gonderi</name>
    <dbReference type="NCBI Taxonomy" id="77519"/>
    <lineage>
        <taxon>Eukaryota</taxon>
        <taxon>Sar</taxon>
        <taxon>Alveolata</taxon>
        <taxon>Apicomplexa</taxon>
        <taxon>Aconoidasida</taxon>
        <taxon>Haemosporida</taxon>
        <taxon>Plasmodiidae</taxon>
        <taxon>Plasmodium</taxon>
        <taxon>Plasmodium (Plasmodium)</taxon>
    </lineage>
</organism>
<protein>
    <recommendedName>
        <fullName evidence="5">ATP-dependent RNA helicase</fullName>
        <ecNumber evidence="5">3.6.4.13</ecNumber>
    </recommendedName>
</protein>
<comment type="function">
    <text evidence="5">RNA helicase.</text>
</comment>
<dbReference type="OrthoDB" id="360481at2759"/>
<dbReference type="GO" id="GO:0003724">
    <property type="term" value="F:RNA helicase activity"/>
    <property type="evidence" value="ECO:0007669"/>
    <property type="project" value="UniProtKB-EC"/>
</dbReference>
<evidence type="ECO:0000256" key="2">
    <source>
        <dbReference type="ARBA" id="ARBA00022801"/>
    </source>
</evidence>
<keyword evidence="9" id="KW-1185">Reference proteome</keyword>
<dbReference type="SMART" id="SM00487">
    <property type="entry name" value="DEXDc"/>
    <property type="match status" value="1"/>
</dbReference>